<keyword evidence="3" id="KW-0813">Transport</keyword>
<dbReference type="Proteomes" id="UP000094336">
    <property type="component" value="Unassembled WGS sequence"/>
</dbReference>
<feature type="transmembrane region" description="Helical" evidence="10">
    <location>
        <begin position="399"/>
        <end position="418"/>
    </location>
</feature>
<evidence type="ECO:0000256" key="6">
    <source>
        <dbReference type="ARBA" id="ARBA00022970"/>
    </source>
</evidence>
<dbReference type="GeneID" id="30147975"/>
<keyword evidence="8 10" id="KW-0472">Membrane</keyword>
<feature type="transmembrane region" description="Helical" evidence="10">
    <location>
        <begin position="183"/>
        <end position="202"/>
    </location>
</feature>
<reference evidence="13" key="1">
    <citation type="submission" date="2016-05" db="EMBL/GenBank/DDBJ databases">
        <title>Comparative genomics of biotechnologically important yeasts.</title>
        <authorList>
            <consortium name="DOE Joint Genome Institute"/>
            <person name="Riley R."/>
            <person name="Haridas S."/>
            <person name="Wolfe K.H."/>
            <person name="Lopes M.R."/>
            <person name="Hittinger C.T."/>
            <person name="Goker M."/>
            <person name="Salamov A."/>
            <person name="Wisecaver J."/>
            <person name="Long T.M."/>
            <person name="Aerts A.L."/>
            <person name="Barry K."/>
            <person name="Choi C."/>
            <person name="Clum A."/>
            <person name="Coughlan A.Y."/>
            <person name="Deshpande S."/>
            <person name="Douglass A.P."/>
            <person name="Hanson S.J."/>
            <person name="Klenk H.-P."/>
            <person name="Labutti K."/>
            <person name="Lapidus A."/>
            <person name="Lindquist E."/>
            <person name="Lipzen A."/>
            <person name="Meier-Kolthoff J.P."/>
            <person name="Ohm R.A."/>
            <person name="Otillar R.P."/>
            <person name="Pangilinan J."/>
            <person name="Peng Y."/>
            <person name="Rokas A."/>
            <person name="Rosa C.A."/>
            <person name="Scheuner C."/>
            <person name="Sibirny A.A."/>
            <person name="Slot J.C."/>
            <person name="Stielow J.B."/>
            <person name="Sun H."/>
            <person name="Kurtzman C.P."/>
            <person name="Blackwell M."/>
            <person name="Grigoriev I.V."/>
            <person name="Jeffries T.W."/>
        </authorList>
    </citation>
    <scope>NUCLEOTIDE SEQUENCE [LARGE SCALE GENOMIC DNA]</scope>
    <source>
        <strain evidence="13">NRRL Y-12698</strain>
    </source>
</reference>
<dbReference type="Gene3D" id="1.20.1740.10">
    <property type="entry name" value="Amino acid/polyamine transporter I"/>
    <property type="match status" value="1"/>
</dbReference>
<dbReference type="PIRSF" id="PIRSF006060">
    <property type="entry name" value="AA_transporter"/>
    <property type="match status" value="1"/>
</dbReference>
<gene>
    <name evidence="12" type="ORF">BABINDRAFT_163824</name>
</gene>
<dbReference type="GO" id="GO:0015171">
    <property type="term" value="F:amino acid transmembrane transporter activity"/>
    <property type="evidence" value="ECO:0007669"/>
    <property type="project" value="TreeGrafter"/>
</dbReference>
<evidence type="ECO:0000256" key="2">
    <source>
        <dbReference type="ARBA" id="ARBA00006983"/>
    </source>
</evidence>
<dbReference type="OrthoDB" id="3900342at2759"/>
<evidence type="ECO:0000256" key="9">
    <source>
        <dbReference type="SAM" id="MobiDB-lite"/>
    </source>
</evidence>
<dbReference type="RefSeq" id="XP_018982418.1">
    <property type="nucleotide sequence ID" value="XM_019130122.1"/>
</dbReference>
<dbReference type="AlphaFoldDB" id="A0A1E3QHI2"/>
<feature type="domain" description="Amino acid permease/ SLC12A" evidence="11">
    <location>
        <begin position="74"/>
        <end position="532"/>
    </location>
</feature>
<feature type="transmembrane region" description="Helical" evidence="10">
    <location>
        <begin position="353"/>
        <end position="378"/>
    </location>
</feature>
<dbReference type="InterPro" id="IPR050524">
    <property type="entry name" value="APC_YAT"/>
</dbReference>
<dbReference type="Pfam" id="PF00324">
    <property type="entry name" value="AA_permease"/>
    <property type="match status" value="1"/>
</dbReference>
<keyword evidence="4" id="KW-1003">Cell membrane</keyword>
<feature type="transmembrane region" description="Helical" evidence="10">
    <location>
        <begin position="256"/>
        <end position="278"/>
    </location>
</feature>
<keyword evidence="6" id="KW-0029">Amino-acid transport</keyword>
<evidence type="ECO:0000259" key="11">
    <source>
        <dbReference type="Pfam" id="PF00324"/>
    </source>
</evidence>
<keyword evidence="5 10" id="KW-0812">Transmembrane</keyword>
<dbReference type="GO" id="GO:0005886">
    <property type="term" value="C:plasma membrane"/>
    <property type="evidence" value="ECO:0007669"/>
    <property type="project" value="UniProtKB-SubCell"/>
</dbReference>
<dbReference type="InterPro" id="IPR004841">
    <property type="entry name" value="AA-permease/SLC12A_dom"/>
</dbReference>
<evidence type="ECO:0000256" key="8">
    <source>
        <dbReference type="ARBA" id="ARBA00023136"/>
    </source>
</evidence>
<proteinExistence type="inferred from homology"/>
<organism evidence="12 13">
    <name type="scientific">Babjeviella inositovora NRRL Y-12698</name>
    <dbReference type="NCBI Taxonomy" id="984486"/>
    <lineage>
        <taxon>Eukaryota</taxon>
        <taxon>Fungi</taxon>
        <taxon>Dikarya</taxon>
        <taxon>Ascomycota</taxon>
        <taxon>Saccharomycotina</taxon>
        <taxon>Pichiomycetes</taxon>
        <taxon>Serinales incertae sedis</taxon>
        <taxon>Babjeviella</taxon>
    </lineage>
</organism>
<feature type="transmembrane region" description="Helical" evidence="10">
    <location>
        <begin position="108"/>
        <end position="135"/>
    </location>
</feature>
<evidence type="ECO:0000256" key="5">
    <source>
        <dbReference type="ARBA" id="ARBA00022692"/>
    </source>
</evidence>
<dbReference type="InterPro" id="IPR004762">
    <property type="entry name" value="Amino_acid_permease_fungi"/>
</dbReference>
<feature type="transmembrane region" description="Helical" evidence="10">
    <location>
        <begin position="214"/>
        <end position="236"/>
    </location>
</feature>
<feature type="transmembrane region" description="Helical" evidence="10">
    <location>
        <begin position="156"/>
        <end position="177"/>
    </location>
</feature>
<evidence type="ECO:0000256" key="3">
    <source>
        <dbReference type="ARBA" id="ARBA00022448"/>
    </source>
</evidence>
<feature type="transmembrane region" description="Helical" evidence="10">
    <location>
        <begin position="504"/>
        <end position="522"/>
    </location>
</feature>
<feature type="transmembrane region" description="Helical" evidence="10">
    <location>
        <begin position="471"/>
        <end position="492"/>
    </location>
</feature>
<evidence type="ECO:0000256" key="4">
    <source>
        <dbReference type="ARBA" id="ARBA00022475"/>
    </source>
</evidence>
<evidence type="ECO:0000313" key="12">
    <source>
        <dbReference type="EMBL" id="ODQ77090.1"/>
    </source>
</evidence>
<keyword evidence="7 10" id="KW-1133">Transmembrane helix</keyword>
<feature type="transmembrane region" description="Helical" evidence="10">
    <location>
        <begin position="424"/>
        <end position="450"/>
    </location>
</feature>
<feature type="region of interest" description="Disordered" evidence="9">
    <location>
        <begin position="1"/>
        <end position="28"/>
    </location>
</feature>
<comment type="similarity">
    <text evidence="2">Belongs to the amino acid-polyamine-organocation (APC) superfamily. YAT (TC 2.A.3.10) family.</text>
</comment>
<name>A0A1E3QHI2_9ASCO</name>
<sequence>MSDIEAKGPSGTASAESLPSCYEGPSEQVGKWQNFKDSFKRMDETEFDPNLSEEEKAIIATSKAPLNRSLKSRHLQMIAIGGSIGTGLFIGSGSALRTGGPASLLISYFLVGTIIYCVMQALAELAVTFPVSGAFSAHASRFVDASWAFAVGWNYLILWLVVLPLELVAASMTITYWNPGVSNAVWVAIFYVMIMFINMFGVRGYGEAEFVFSLIKVVAIIGFIILGVVLICGGGPSDDGYIGGRYWQHPGAFHSGFKGLCTVFVTALYSLAGTELVGLASAETKENPRKVLPKAIKQVFWRIILFYFVCLLILGLLVPYDDPRLIGSSSVDATASPFVIAIKNGGIKALPSIINVVILIAVLSVGNASVYGASRTIASLAAQNMAPSIFAYIDRSGRPIMGIIAQGVVGLLCFLAASPKQNEVFAWLMALCGMSTLFTWTSICICHLRFRAAIKAQGRTTDELAYTANTGVIGSYYSIAFLTFVLCAQFWVSVWPIGAKPSAVVFFQNYVSILVILVFYLGHKIWTRNWKLLIPLADIDLNSGRREMDLELIKQEMAEERAALAARPKYMRILKLWC</sequence>
<dbReference type="STRING" id="984486.A0A1E3QHI2"/>
<evidence type="ECO:0000256" key="7">
    <source>
        <dbReference type="ARBA" id="ARBA00022989"/>
    </source>
</evidence>
<dbReference type="FunFam" id="1.20.1740.10:FF:000017">
    <property type="entry name" value="Amino acid permease"/>
    <property type="match status" value="1"/>
</dbReference>
<feature type="transmembrane region" description="Helical" evidence="10">
    <location>
        <begin position="299"/>
        <end position="320"/>
    </location>
</feature>
<dbReference type="NCBIfam" id="TIGR00913">
    <property type="entry name" value="2A0310"/>
    <property type="match status" value="1"/>
</dbReference>
<accession>A0A1E3QHI2</accession>
<protein>
    <recommendedName>
        <fullName evidence="11">Amino acid permease/ SLC12A domain-containing protein</fullName>
    </recommendedName>
</protein>
<feature type="transmembrane region" description="Helical" evidence="10">
    <location>
        <begin position="77"/>
        <end position="96"/>
    </location>
</feature>
<evidence type="ECO:0000256" key="1">
    <source>
        <dbReference type="ARBA" id="ARBA00004651"/>
    </source>
</evidence>
<dbReference type="PROSITE" id="PS00218">
    <property type="entry name" value="AMINO_ACID_PERMEASE_1"/>
    <property type="match status" value="1"/>
</dbReference>
<comment type="subcellular location">
    <subcellularLocation>
        <location evidence="1">Cell membrane</location>
        <topology evidence="1">Multi-pass membrane protein</topology>
    </subcellularLocation>
</comment>
<keyword evidence="13" id="KW-1185">Reference proteome</keyword>
<dbReference type="InterPro" id="IPR004840">
    <property type="entry name" value="Amino_acid_permease_CS"/>
</dbReference>
<dbReference type="PANTHER" id="PTHR43341">
    <property type="entry name" value="AMINO ACID PERMEASE"/>
    <property type="match status" value="1"/>
</dbReference>
<dbReference type="EMBL" id="KV454443">
    <property type="protein sequence ID" value="ODQ77090.1"/>
    <property type="molecule type" value="Genomic_DNA"/>
</dbReference>
<dbReference type="PANTHER" id="PTHR43341:SF1">
    <property type="entry name" value="GENERAL AMINO-ACID PERMEASE GAP1"/>
    <property type="match status" value="1"/>
</dbReference>
<evidence type="ECO:0000313" key="13">
    <source>
        <dbReference type="Proteomes" id="UP000094336"/>
    </source>
</evidence>
<evidence type="ECO:0000256" key="10">
    <source>
        <dbReference type="SAM" id="Phobius"/>
    </source>
</evidence>